<organism evidence="5 6">
    <name type="scientific">Oxynema aestuarii AP17</name>
    <dbReference type="NCBI Taxonomy" id="2064643"/>
    <lineage>
        <taxon>Bacteria</taxon>
        <taxon>Bacillati</taxon>
        <taxon>Cyanobacteriota</taxon>
        <taxon>Cyanophyceae</taxon>
        <taxon>Oscillatoriophycideae</taxon>
        <taxon>Oscillatoriales</taxon>
        <taxon>Oscillatoriaceae</taxon>
        <taxon>Oxynema</taxon>
        <taxon>Oxynema aestuarii</taxon>
    </lineage>
</organism>
<reference evidence="5 6" key="1">
    <citation type="submission" date="2020-04" db="EMBL/GenBank/DDBJ databases">
        <authorList>
            <person name="Basu S."/>
            <person name="Maruthanayagam V."/>
            <person name="Chakraborty S."/>
            <person name="Pramanik A."/>
            <person name="Mukherjee J."/>
            <person name="Brink B."/>
        </authorList>
    </citation>
    <scope>NUCLEOTIDE SEQUENCE [LARGE SCALE GENOMIC DNA]</scope>
    <source>
        <strain evidence="5 6">AP17</strain>
    </source>
</reference>
<dbReference type="KEGG" id="oxy:HCG48_00555"/>
<dbReference type="InterPro" id="IPR038673">
    <property type="entry name" value="OprB_sf"/>
</dbReference>
<dbReference type="GO" id="GO:0015288">
    <property type="term" value="F:porin activity"/>
    <property type="evidence" value="ECO:0007669"/>
    <property type="project" value="InterPro"/>
</dbReference>
<dbReference type="PROSITE" id="PS51272">
    <property type="entry name" value="SLH"/>
    <property type="match status" value="1"/>
</dbReference>
<evidence type="ECO:0000313" key="5">
    <source>
        <dbReference type="EMBL" id="QIZ69267.1"/>
    </source>
</evidence>
<dbReference type="Proteomes" id="UP000500857">
    <property type="component" value="Chromosome"/>
</dbReference>
<gene>
    <name evidence="5" type="ORF">HCG48_00555</name>
</gene>
<evidence type="ECO:0000256" key="2">
    <source>
        <dbReference type="RuleBase" id="RU363072"/>
    </source>
</evidence>
<protein>
    <submittedName>
        <fullName evidence="5">Carbohydrate porin</fullName>
    </submittedName>
</protein>
<proteinExistence type="inferred from homology"/>
<dbReference type="GO" id="GO:0016020">
    <property type="term" value="C:membrane"/>
    <property type="evidence" value="ECO:0007669"/>
    <property type="project" value="InterPro"/>
</dbReference>
<evidence type="ECO:0000259" key="4">
    <source>
        <dbReference type="PROSITE" id="PS51272"/>
    </source>
</evidence>
<sequence>MVFWVFWQKSRRTAIATGTIVATLFLSTPVPGSAHSGSSPDRDPRGSARPSNLLHLSQQTPSPLQQVNSVSDLSDVRPTDWAFAALQSLAQRYNCLLAYPDNRYQGDRSLTRYEFAAGLNLCLNRIAESIGNSGADLEGEDLSRIRRLQAEFSSELATLRGRVDALEIRTDSLAANQFSATTQLVGEASFFLSGALGDEKANDSGESVQENTTLDYRSRLIFNTSFTGKDLLKTFLVSANSARLGGEVTGTNMTRLAFDVNTNGSVILGKTFYRFPVGDNWRVNVDAVGGGFNANVPTFNEFFTPEITGALSRFGRFNPIYRQGLGGSGLTLTYSPNSAISLSLGYLAPDASEPTGGNGLFDGRFAALGQVAFKPSDRFRVGVTYVRSYAPGSQVAVSGAIGSQLANRPFGETATSADHFGVQTSVGIGSHLILGGWAGLTLARAEDEGVGVRQGDDATIFNWAVTLAAPNLDDRGSRAGIVLGQPPKVTDNDGGESDEDTSFHFEGFYRYQIAPGIAIEPGFLAIVNPEHDADNDAIWIGNLRTIFLF</sequence>
<dbReference type="Pfam" id="PF04966">
    <property type="entry name" value="OprB"/>
    <property type="match status" value="1"/>
</dbReference>
<dbReference type="InterPro" id="IPR007049">
    <property type="entry name" value="Carb-sel_porin_OprB"/>
</dbReference>
<dbReference type="InterPro" id="IPR051465">
    <property type="entry name" value="Cell_Envelope_Struct_Comp"/>
</dbReference>
<name>A0A6H1TSZ3_9CYAN</name>
<evidence type="ECO:0000256" key="1">
    <source>
        <dbReference type="ARBA" id="ARBA00008769"/>
    </source>
</evidence>
<feature type="region of interest" description="Disordered" evidence="3">
    <location>
        <begin position="30"/>
        <end position="55"/>
    </location>
</feature>
<dbReference type="InterPro" id="IPR047684">
    <property type="entry name" value="Por_som-like"/>
</dbReference>
<dbReference type="GO" id="GO:0008643">
    <property type="term" value="P:carbohydrate transport"/>
    <property type="evidence" value="ECO:0007669"/>
    <property type="project" value="InterPro"/>
</dbReference>
<dbReference type="EMBL" id="CP051167">
    <property type="protein sequence ID" value="QIZ69267.1"/>
    <property type="molecule type" value="Genomic_DNA"/>
</dbReference>
<accession>A0A6H1TSZ3</accession>
<keyword evidence="6" id="KW-1185">Reference proteome</keyword>
<dbReference type="PANTHER" id="PTHR43308:SF1">
    <property type="entry name" value="OUTER MEMBRANE PROTEIN ALPHA"/>
    <property type="match status" value="1"/>
</dbReference>
<dbReference type="Gene3D" id="2.40.160.180">
    <property type="entry name" value="Carbohydrate-selective porin OprB"/>
    <property type="match status" value="1"/>
</dbReference>
<comment type="similarity">
    <text evidence="1 2">Belongs to the OprB family.</text>
</comment>
<dbReference type="AlphaFoldDB" id="A0A6H1TSZ3"/>
<evidence type="ECO:0000313" key="6">
    <source>
        <dbReference type="Proteomes" id="UP000500857"/>
    </source>
</evidence>
<feature type="domain" description="SLH" evidence="4">
    <location>
        <begin position="69"/>
        <end position="133"/>
    </location>
</feature>
<evidence type="ECO:0000256" key="3">
    <source>
        <dbReference type="SAM" id="MobiDB-lite"/>
    </source>
</evidence>
<dbReference type="PANTHER" id="PTHR43308">
    <property type="entry name" value="OUTER MEMBRANE PROTEIN ALPHA-RELATED"/>
    <property type="match status" value="1"/>
</dbReference>
<dbReference type="NCBIfam" id="NF033921">
    <property type="entry name" value="por_somb"/>
    <property type="match status" value="1"/>
</dbReference>
<dbReference type="InterPro" id="IPR001119">
    <property type="entry name" value="SLH_dom"/>
</dbReference>
<dbReference type="RefSeq" id="WP_168567424.1">
    <property type="nucleotide sequence ID" value="NZ_CP051167.1"/>
</dbReference>